<keyword evidence="1" id="KW-1133">Transmembrane helix</keyword>
<dbReference type="AlphaFoldDB" id="A0A2H4VPL5"/>
<feature type="transmembrane region" description="Helical" evidence="1">
    <location>
        <begin position="180"/>
        <end position="199"/>
    </location>
</feature>
<protein>
    <recommendedName>
        <fullName evidence="4">DUF11 domain-containing protein</fullName>
    </recommendedName>
</protein>
<evidence type="ECO:0000313" key="2">
    <source>
        <dbReference type="EMBL" id="AUB60000.1"/>
    </source>
</evidence>
<sequence>MKKGLKGVMFLFSALLICGTVSAAANIDLYYTDTHNHPVDEVQVGETIASNIVVQNDGNSVTNVVVEQSYHNNNQWINDDNYYTSLDGGNTWAQNPSSVTTRSDGFTWQVGSLLAQQKAILRWPGTPVTPGYEVMNVQLYLDQLMVDSDTANITITSAPITVGTAAKTVGMQETGSPLNYLFLALALIFGGLIFSKIWINIF</sequence>
<organism evidence="2 3">
    <name type="scientific">Methanobacterium subterraneum</name>
    <dbReference type="NCBI Taxonomy" id="59277"/>
    <lineage>
        <taxon>Archaea</taxon>
        <taxon>Methanobacteriati</taxon>
        <taxon>Methanobacteriota</taxon>
        <taxon>Methanomada group</taxon>
        <taxon>Methanobacteria</taxon>
        <taxon>Methanobacteriales</taxon>
        <taxon>Methanobacteriaceae</taxon>
        <taxon>Methanobacterium</taxon>
    </lineage>
</organism>
<accession>A0A2H4VPL5</accession>
<gene>
    <name evidence="2" type="ORF">BK009_04480</name>
</gene>
<keyword evidence="1" id="KW-0812">Transmembrane</keyword>
<dbReference type="Proteomes" id="UP000232631">
    <property type="component" value="Chromosome"/>
</dbReference>
<evidence type="ECO:0000313" key="3">
    <source>
        <dbReference type="Proteomes" id="UP000232631"/>
    </source>
</evidence>
<proteinExistence type="predicted"/>
<keyword evidence="3" id="KW-1185">Reference proteome</keyword>
<reference evidence="2 3" key="1">
    <citation type="submission" date="2016-10" db="EMBL/GenBank/DDBJ databases">
        <title>Comparative genomics between deep and shallow subseafloor isolates.</title>
        <authorList>
            <person name="Ishii S."/>
            <person name="Miller J.R."/>
            <person name="Sutton G."/>
            <person name="Suzuki S."/>
            <person name="Methe B."/>
            <person name="Inagaki F."/>
            <person name="Imachi H."/>
        </authorList>
    </citation>
    <scope>NUCLEOTIDE SEQUENCE [LARGE SCALE GENOMIC DNA]</scope>
    <source>
        <strain evidence="2 3">A8p</strain>
    </source>
</reference>
<dbReference type="EMBL" id="CP017768">
    <property type="protein sequence ID" value="AUB60000.1"/>
    <property type="molecule type" value="Genomic_DNA"/>
</dbReference>
<evidence type="ECO:0000256" key="1">
    <source>
        <dbReference type="SAM" id="Phobius"/>
    </source>
</evidence>
<dbReference type="KEGG" id="msub:BK009_04480"/>
<name>A0A2H4VPL5_9EURY</name>
<evidence type="ECO:0008006" key="4">
    <source>
        <dbReference type="Google" id="ProtNLM"/>
    </source>
</evidence>
<dbReference type="GeneID" id="35125717"/>
<dbReference type="RefSeq" id="WP_100909150.1">
    <property type="nucleotide sequence ID" value="NZ_CP017768.1"/>
</dbReference>
<keyword evidence="1" id="KW-0472">Membrane</keyword>